<organism evidence="1 2">
    <name type="scientific">Ruegeria faecimaris</name>
    <dbReference type="NCBI Taxonomy" id="686389"/>
    <lineage>
        <taxon>Bacteria</taxon>
        <taxon>Pseudomonadati</taxon>
        <taxon>Pseudomonadota</taxon>
        <taxon>Alphaproteobacteria</taxon>
        <taxon>Rhodobacterales</taxon>
        <taxon>Roseobacteraceae</taxon>
        <taxon>Ruegeria</taxon>
    </lineage>
</organism>
<protein>
    <submittedName>
        <fullName evidence="1">Uncharacterized protein</fullName>
    </submittedName>
</protein>
<dbReference type="EMBL" id="FXTE01000011">
    <property type="protein sequence ID" value="SMO82959.1"/>
    <property type="molecule type" value="Genomic_DNA"/>
</dbReference>
<gene>
    <name evidence="1" type="ORF">SAMN06265380_11133</name>
</gene>
<accession>A0A521EGC3</accession>
<dbReference type="AlphaFoldDB" id="A0A521EGC3"/>
<proteinExistence type="predicted"/>
<name>A0A521EGC3_9RHOB</name>
<evidence type="ECO:0000313" key="2">
    <source>
        <dbReference type="Proteomes" id="UP000319555"/>
    </source>
</evidence>
<evidence type="ECO:0000313" key="1">
    <source>
        <dbReference type="EMBL" id="SMO82959.1"/>
    </source>
</evidence>
<keyword evidence="2" id="KW-1185">Reference proteome</keyword>
<dbReference type="Proteomes" id="UP000319555">
    <property type="component" value="Unassembled WGS sequence"/>
</dbReference>
<reference evidence="1 2" key="1">
    <citation type="submission" date="2017-05" db="EMBL/GenBank/DDBJ databases">
        <authorList>
            <person name="Varghese N."/>
            <person name="Submissions S."/>
        </authorList>
    </citation>
    <scope>NUCLEOTIDE SEQUENCE [LARGE SCALE GENOMIC DNA]</scope>
    <source>
        <strain evidence="1 2">DSM 28009</strain>
    </source>
</reference>
<sequence length="36" mass="4160">MSNEILQQRIAEAWALIRKGDDFDIGRRFLIQNAAV</sequence>